<dbReference type="Gene3D" id="3.10.450.80">
    <property type="match status" value="1"/>
</dbReference>
<protein>
    <submittedName>
        <fullName evidence="5">Uncharacterized protein</fullName>
    </submittedName>
</protein>
<dbReference type="PANTHER" id="PTHR10369">
    <property type="entry name" value="60S RIBOSOMAL PROTEIN L36A/L44"/>
    <property type="match status" value="1"/>
</dbReference>
<dbReference type="Proteomes" id="UP000269945">
    <property type="component" value="Unassembled WGS sequence"/>
</dbReference>
<dbReference type="SUPFAM" id="SSF57829">
    <property type="entry name" value="Zn-binding ribosomal proteins"/>
    <property type="match status" value="1"/>
</dbReference>
<evidence type="ECO:0000256" key="4">
    <source>
        <dbReference type="SAM" id="MobiDB-lite"/>
    </source>
</evidence>
<evidence type="ECO:0000313" key="5">
    <source>
        <dbReference type="EMBL" id="VCX30613.1"/>
    </source>
</evidence>
<dbReference type="GO" id="GO:0003735">
    <property type="term" value="F:structural constituent of ribosome"/>
    <property type="evidence" value="ECO:0007669"/>
    <property type="project" value="InterPro"/>
</dbReference>
<name>A0A9X9M2G8_GULGU</name>
<comment type="caution">
    <text evidence="5">The sequence shown here is derived from an EMBL/GenBank/DDBJ whole genome shotgun (WGS) entry which is preliminary data.</text>
</comment>
<dbReference type="GO" id="GO:0006412">
    <property type="term" value="P:translation"/>
    <property type="evidence" value="ECO:0007669"/>
    <property type="project" value="InterPro"/>
</dbReference>
<accession>A0A9X9M2G8</accession>
<evidence type="ECO:0000256" key="2">
    <source>
        <dbReference type="ARBA" id="ARBA00022980"/>
    </source>
</evidence>
<dbReference type="Pfam" id="PF00935">
    <property type="entry name" value="Ribosomal_L44"/>
    <property type="match status" value="1"/>
</dbReference>
<keyword evidence="6" id="KW-1185">Reference proteome</keyword>
<keyword evidence="2" id="KW-0689">Ribosomal protein</keyword>
<reference evidence="5 6" key="1">
    <citation type="submission" date="2018-10" db="EMBL/GenBank/DDBJ databases">
        <authorList>
            <person name="Ekblom R."/>
            <person name="Jareborg N."/>
        </authorList>
    </citation>
    <scope>NUCLEOTIDE SEQUENCE [LARGE SCALE GENOMIC DNA]</scope>
    <source>
        <tissue evidence="5">Muscle</tissue>
    </source>
</reference>
<gene>
    <name evidence="5" type="ORF">BN2614_LOCUS2</name>
</gene>
<feature type="region of interest" description="Disordered" evidence="4">
    <location>
        <begin position="1"/>
        <end position="24"/>
    </location>
</feature>
<comment type="similarity">
    <text evidence="1">Belongs to the eukaryotic ribosomal protein eL42 family.</text>
</comment>
<proteinExistence type="inferred from homology"/>
<dbReference type="InterPro" id="IPR000552">
    <property type="entry name" value="Ribosomal_eL44"/>
</dbReference>
<evidence type="ECO:0000256" key="3">
    <source>
        <dbReference type="ARBA" id="ARBA00023274"/>
    </source>
</evidence>
<sequence>MKGKNSLYAREKCHDDREQSGYGGQAKPVFWEEAETTKKMVLRLEDVEPKHRWRRILAIKRCEYFKLGEVKKSNSKLHLLFYYEDNKISRLHSLLKISK</sequence>
<keyword evidence="3" id="KW-0687">Ribonucleoprotein</keyword>
<evidence type="ECO:0000256" key="1">
    <source>
        <dbReference type="ARBA" id="ARBA00009364"/>
    </source>
</evidence>
<dbReference type="AlphaFoldDB" id="A0A9X9M2G8"/>
<feature type="compositionally biased region" description="Basic and acidic residues" evidence="4">
    <location>
        <begin position="9"/>
        <end position="19"/>
    </location>
</feature>
<dbReference type="GO" id="GO:1990904">
    <property type="term" value="C:ribonucleoprotein complex"/>
    <property type="evidence" value="ECO:0007669"/>
    <property type="project" value="UniProtKB-KW"/>
</dbReference>
<dbReference type="InterPro" id="IPR011332">
    <property type="entry name" value="Ribosomal_zn-bd"/>
</dbReference>
<evidence type="ECO:0000313" key="6">
    <source>
        <dbReference type="Proteomes" id="UP000269945"/>
    </source>
</evidence>
<dbReference type="GO" id="GO:0005840">
    <property type="term" value="C:ribosome"/>
    <property type="evidence" value="ECO:0007669"/>
    <property type="project" value="UniProtKB-KW"/>
</dbReference>
<organism evidence="5 6">
    <name type="scientific">Gulo gulo</name>
    <name type="common">Wolverine</name>
    <name type="synonym">Gluton</name>
    <dbReference type="NCBI Taxonomy" id="48420"/>
    <lineage>
        <taxon>Eukaryota</taxon>
        <taxon>Metazoa</taxon>
        <taxon>Chordata</taxon>
        <taxon>Craniata</taxon>
        <taxon>Vertebrata</taxon>
        <taxon>Euteleostomi</taxon>
        <taxon>Mammalia</taxon>
        <taxon>Eutheria</taxon>
        <taxon>Laurasiatheria</taxon>
        <taxon>Carnivora</taxon>
        <taxon>Caniformia</taxon>
        <taxon>Musteloidea</taxon>
        <taxon>Mustelidae</taxon>
        <taxon>Guloninae</taxon>
        <taxon>Gulo</taxon>
    </lineage>
</organism>
<dbReference type="EMBL" id="CYRY02038570">
    <property type="protein sequence ID" value="VCX30613.1"/>
    <property type="molecule type" value="Genomic_DNA"/>
</dbReference>
<dbReference type="InterPro" id="IPR053708">
    <property type="entry name" value="Ribosomal_LSU_eL42"/>
</dbReference>